<name>A0ABX6IUR8_9CHLA</name>
<evidence type="ECO:0000313" key="2">
    <source>
        <dbReference type="Proteomes" id="UP000512184"/>
    </source>
</evidence>
<evidence type="ECO:0000313" key="1">
    <source>
        <dbReference type="EMBL" id="QHP83657.1"/>
    </source>
</evidence>
<organism evidence="1 2">
    <name type="scientific">Chlamydia suis</name>
    <dbReference type="NCBI Taxonomy" id="83559"/>
    <lineage>
        <taxon>Bacteria</taxon>
        <taxon>Pseudomonadati</taxon>
        <taxon>Chlamydiota</taxon>
        <taxon>Chlamydiia</taxon>
        <taxon>Chlamydiales</taxon>
        <taxon>Chlamydiaceae</taxon>
        <taxon>Chlamydia/Chlamydophila group</taxon>
        <taxon>Chlamydia</taxon>
    </lineage>
</organism>
<sequence>MRAHAGRGLGLLRDSGGGFFFLLKKRLEKLMFLPLLKSPRMNFFGIV</sequence>
<reference evidence="1" key="1">
    <citation type="submission" date="2019-01" db="EMBL/GenBank/DDBJ databases">
        <title>Whole genome sequencing and annotation enables comparative genome analysis that reveals unique features of the Chlamydia suis R19 Genome.</title>
        <authorList>
            <person name="Dimond Z.E."/>
        </authorList>
    </citation>
    <scope>NUCLEOTIDE SEQUENCE [LARGE SCALE GENOMIC DNA]</scope>
    <source>
        <strain evidence="1">R19</strain>
    </source>
</reference>
<dbReference type="Proteomes" id="UP000512184">
    <property type="component" value="Chromosome"/>
</dbReference>
<keyword evidence="2" id="KW-1185">Reference proteome</keyword>
<proteinExistence type="predicted"/>
<protein>
    <submittedName>
        <fullName evidence="1">Uncharacterized protein</fullName>
    </submittedName>
</protein>
<gene>
    <name evidence="1" type="primary">hypothetical protein</name>
    <name evidence="1" type="ORF">Chls_782</name>
</gene>
<accession>A0ABX6IUR8</accession>
<dbReference type="EMBL" id="CP035278">
    <property type="protein sequence ID" value="QHP83657.1"/>
    <property type="molecule type" value="Genomic_DNA"/>
</dbReference>